<keyword evidence="1" id="KW-0812">Transmembrane</keyword>
<organism evidence="2 3">
    <name type="scientific">Methanocella arvoryzae (strain DSM 22066 / NBRC 105507 / MRE50)</name>
    <dbReference type="NCBI Taxonomy" id="351160"/>
    <lineage>
        <taxon>Archaea</taxon>
        <taxon>Methanobacteriati</taxon>
        <taxon>Methanobacteriota</taxon>
        <taxon>Stenosarchaea group</taxon>
        <taxon>Methanomicrobia</taxon>
        <taxon>Methanocellales</taxon>
        <taxon>Methanocellaceae</taxon>
        <taxon>Methanocella</taxon>
    </lineage>
</organism>
<sequence length="388" mass="40817">MAAKETSPVLIVAAKEFKDYLASKRFLALFGVLALLTIIGAITGLINYNEQLSAYNDNLQTVKSDTAGVGGMVVRMIGGMPSLLSIFQSYGSYIASFGMLLAISMGFDMITREKEEGTLKLLLTHPVFRDSVINGKLLGAGAMLFMVLASTFLATIAIMMFFGIVPGIDDLARIGAFFMMTLLFLFTYLAIAVTASTISPNSSMAVLIAIFVVLIGAVIPGISSTVGSAIMGPAPVMMIPSTSGSTSGDSALPGSVFVGGPGGTTTVVTYAVSDGGPGGAPGINRNGTPMAINPEYTSYWSTRNTIEGIMNVISPSYNYEVISQVITEKLASPRTSGSNPGLFQRSADQSVSLMESLSSVWMNILALVVMIVVGFGISYVKFIRADVR</sequence>
<feature type="transmembrane region" description="Helical" evidence="1">
    <location>
        <begin position="171"/>
        <end position="193"/>
    </location>
</feature>
<feature type="transmembrane region" description="Helical" evidence="1">
    <location>
        <begin position="90"/>
        <end position="110"/>
    </location>
</feature>
<feature type="transmembrane region" description="Helical" evidence="1">
    <location>
        <begin position="26"/>
        <end position="46"/>
    </location>
</feature>
<keyword evidence="3" id="KW-1185">Reference proteome</keyword>
<dbReference type="Pfam" id="PF12679">
    <property type="entry name" value="ABC2_membrane_2"/>
    <property type="match status" value="1"/>
</dbReference>
<dbReference type="GO" id="GO:0140359">
    <property type="term" value="F:ABC-type transporter activity"/>
    <property type="evidence" value="ECO:0007669"/>
    <property type="project" value="InterPro"/>
</dbReference>
<dbReference type="RefSeq" id="WP_012036352.1">
    <property type="nucleotide sequence ID" value="NC_009464.1"/>
</dbReference>
<dbReference type="Proteomes" id="UP000000663">
    <property type="component" value="Chromosome"/>
</dbReference>
<feature type="transmembrane region" description="Helical" evidence="1">
    <location>
        <begin position="137"/>
        <end position="165"/>
    </location>
</feature>
<dbReference type="GeneID" id="5144320"/>
<feature type="transmembrane region" description="Helical" evidence="1">
    <location>
        <begin position="205"/>
        <end position="231"/>
    </location>
</feature>
<evidence type="ECO:0000313" key="2">
    <source>
        <dbReference type="EMBL" id="CAJ36159.1"/>
    </source>
</evidence>
<keyword evidence="1" id="KW-1133">Transmembrane helix</keyword>
<dbReference type="STRING" id="351160.RCIX788"/>
<feature type="transmembrane region" description="Helical" evidence="1">
    <location>
        <begin position="360"/>
        <end position="380"/>
    </location>
</feature>
<gene>
    <name evidence="2" type="ORF">RCIX788</name>
</gene>
<evidence type="ECO:0000313" key="3">
    <source>
        <dbReference type="Proteomes" id="UP000000663"/>
    </source>
</evidence>
<proteinExistence type="predicted"/>
<dbReference type="PANTHER" id="PTHR43471">
    <property type="entry name" value="ABC TRANSPORTER PERMEASE"/>
    <property type="match status" value="1"/>
</dbReference>
<dbReference type="AlphaFoldDB" id="Q0W634"/>
<dbReference type="PATRIC" id="fig|351160.9.peg.2082"/>
<reference evidence="2 3" key="1">
    <citation type="journal article" date="2006" name="Science">
        <title>Genome of rice cluster I archaea -- the key methane producers in the rice rhizosphere.</title>
        <authorList>
            <person name="Erkel C."/>
            <person name="Kube M."/>
            <person name="Reinhardt R."/>
            <person name="Liesack W."/>
        </authorList>
    </citation>
    <scope>NUCLEOTIDE SEQUENCE [LARGE SCALE GENOMIC DNA]</scope>
    <source>
        <strain evidence="3">DSM 22066 / NBRC 105507 / MRE50</strain>
    </source>
</reference>
<accession>Q0W634</accession>
<dbReference type="KEGG" id="rci:RCIX788"/>
<protein>
    <submittedName>
        <fullName evidence="2">ABC-type transport system, permease component</fullName>
    </submittedName>
</protein>
<dbReference type="OrthoDB" id="86287at2157"/>
<dbReference type="EMBL" id="AM114193">
    <property type="protein sequence ID" value="CAJ36159.1"/>
    <property type="molecule type" value="Genomic_DNA"/>
</dbReference>
<keyword evidence="1" id="KW-0472">Membrane</keyword>
<evidence type="ECO:0000256" key="1">
    <source>
        <dbReference type="SAM" id="Phobius"/>
    </source>
</evidence>
<dbReference type="eggNOG" id="arCOG02436">
    <property type="taxonomic scope" value="Archaea"/>
</dbReference>
<dbReference type="GO" id="GO:0005886">
    <property type="term" value="C:plasma membrane"/>
    <property type="evidence" value="ECO:0007669"/>
    <property type="project" value="UniProtKB-SubCell"/>
</dbReference>
<name>Q0W634_METAR</name>
<dbReference type="PANTHER" id="PTHR43471:SF14">
    <property type="entry name" value="ABC-2 TYPE TRANSPORT SYSTEM PERMEASE PROTEIN"/>
    <property type="match status" value="1"/>
</dbReference>